<evidence type="ECO:0000313" key="2">
    <source>
        <dbReference type="EMBL" id="MDP9864196.1"/>
    </source>
</evidence>
<dbReference type="RefSeq" id="WP_306861763.1">
    <property type="nucleotide sequence ID" value="NZ_JAUSRB010000002.1"/>
</dbReference>
<feature type="chain" id="PRO_5046627944" description="WxL domain-containing protein" evidence="1">
    <location>
        <begin position="18"/>
        <end position="182"/>
    </location>
</feature>
<keyword evidence="1" id="KW-0732">Signal</keyword>
<feature type="signal peptide" evidence="1">
    <location>
        <begin position="1"/>
        <end position="17"/>
    </location>
</feature>
<dbReference type="Proteomes" id="UP001230426">
    <property type="component" value="Unassembled WGS sequence"/>
</dbReference>
<sequence length="182" mass="18185">MAPIALLLWLGAPAVSAADSSAAGAGKGKEKGRETARVLRATELLITVPNGPVNLGTGAAGSTLSGSLGTVTVSDTRPGNRTWVATVSATDFTRAGGGTITKANISYWSGPTTAFSGTAVRVPGQLTAAQQLPLSTPVTAFTSTKGSLVAATSTSWEPTIVVNIPFSTIPGVYTGTITHSAA</sequence>
<gene>
    <name evidence="2" type="ORF">J2S55_003462</name>
</gene>
<accession>A0ABT9R4N3</accession>
<reference evidence="2 3" key="1">
    <citation type="submission" date="2023-07" db="EMBL/GenBank/DDBJ databases">
        <title>Sequencing the genomes of 1000 actinobacteria strains.</title>
        <authorList>
            <person name="Klenk H.-P."/>
        </authorList>
    </citation>
    <scope>NUCLEOTIDE SEQUENCE [LARGE SCALE GENOMIC DNA]</scope>
    <source>
        <strain evidence="2 3">DSM 44109</strain>
    </source>
</reference>
<evidence type="ECO:0008006" key="4">
    <source>
        <dbReference type="Google" id="ProtNLM"/>
    </source>
</evidence>
<name>A0ABT9R4N3_9ACTN</name>
<dbReference type="EMBL" id="JAUSRB010000002">
    <property type="protein sequence ID" value="MDP9864196.1"/>
    <property type="molecule type" value="Genomic_DNA"/>
</dbReference>
<proteinExistence type="predicted"/>
<protein>
    <recommendedName>
        <fullName evidence="4">WxL domain-containing protein</fullName>
    </recommendedName>
</protein>
<organism evidence="2 3">
    <name type="scientific">Streptosporangium brasiliense</name>
    <dbReference type="NCBI Taxonomy" id="47480"/>
    <lineage>
        <taxon>Bacteria</taxon>
        <taxon>Bacillati</taxon>
        <taxon>Actinomycetota</taxon>
        <taxon>Actinomycetes</taxon>
        <taxon>Streptosporangiales</taxon>
        <taxon>Streptosporangiaceae</taxon>
        <taxon>Streptosporangium</taxon>
    </lineage>
</organism>
<evidence type="ECO:0000313" key="3">
    <source>
        <dbReference type="Proteomes" id="UP001230426"/>
    </source>
</evidence>
<keyword evidence="3" id="KW-1185">Reference proteome</keyword>
<comment type="caution">
    <text evidence="2">The sequence shown here is derived from an EMBL/GenBank/DDBJ whole genome shotgun (WGS) entry which is preliminary data.</text>
</comment>
<evidence type="ECO:0000256" key="1">
    <source>
        <dbReference type="SAM" id="SignalP"/>
    </source>
</evidence>